<evidence type="ECO:0000313" key="2">
    <source>
        <dbReference type="EMBL" id="NMP21218.1"/>
    </source>
</evidence>
<keyword evidence="2" id="KW-0560">Oxidoreductase</keyword>
<dbReference type="PROSITE" id="PS51725">
    <property type="entry name" value="ABM"/>
    <property type="match status" value="1"/>
</dbReference>
<organism evidence="2 3">
    <name type="scientific">Sulfobacillus harzensis</name>
    <dbReference type="NCBI Taxonomy" id="2729629"/>
    <lineage>
        <taxon>Bacteria</taxon>
        <taxon>Bacillati</taxon>
        <taxon>Bacillota</taxon>
        <taxon>Clostridia</taxon>
        <taxon>Eubacteriales</taxon>
        <taxon>Clostridiales Family XVII. Incertae Sedis</taxon>
        <taxon>Sulfobacillus</taxon>
    </lineage>
</organism>
<dbReference type="PANTHER" id="PTHR34474:SF2">
    <property type="entry name" value="SIGNAL TRANSDUCTION PROTEIN TRAP"/>
    <property type="match status" value="1"/>
</dbReference>
<comment type="caution">
    <text evidence="2">The sequence shown here is derived from an EMBL/GenBank/DDBJ whole genome shotgun (WGS) entry which is preliminary data.</text>
</comment>
<dbReference type="RefSeq" id="WP_169096342.1">
    <property type="nucleotide sequence ID" value="NZ_JABBVZ010000005.1"/>
</dbReference>
<dbReference type="AlphaFoldDB" id="A0A7Y0L0U8"/>
<keyword evidence="2" id="KW-0503">Monooxygenase</keyword>
<dbReference type="PANTHER" id="PTHR34474">
    <property type="entry name" value="SIGNAL TRANSDUCTION PROTEIN TRAP"/>
    <property type="match status" value="1"/>
</dbReference>
<dbReference type="Proteomes" id="UP000533476">
    <property type="component" value="Unassembled WGS sequence"/>
</dbReference>
<reference evidence="2 3" key="1">
    <citation type="submission" date="2020-04" db="EMBL/GenBank/DDBJ databases">
        <authorList>
            <person name="Zhang R."/>
            <person name="Schippers A."/>
        </authorList>
    </citation>
    <scope>NUCLEOTIDE SEQUENCE [LARGE SCALE GENOMIC DNA]</scope>
    <source>
        <strain evidence="2 3">DSM 109850</strain>
    </source>
</reference>
<dbReference type="Gene3D" id="3.30.70.100">
    <property type="match status" value="1"/>
</dbReference>
<proteinExistence type="predicted"/>
<name>A0A7Y0L0U8_9FIRM</name>
<evidence type="ECO:0000313" key="3">
    <source>
        <dbReference type="Proteomes" id="UP000533476"/>
    </source>
</evidence>
<sequence length="98" mass="11025">MYVVMNVLSIPEDAKGHMAQMFAGSGENMKKIPGCLEFQFLDAVGENKQVVYTKWESEADFEAWRNSDAFAQAHSHDRTSRSPATGSKIEKYTVVYQS</sequence>
<dbReference type="InterPro" id="IPR011008">
    <property type="entry name" value="Dimeric_a/b-barrel"/>
</dbReference>
<protein>
    <submittedName>
        <fullName evidence="2">Antibiotic biosynthesis monooxygenase</fullName>
    </submittedName>
</protein>
<accession>A0A7Y0L0U8</accession>
<keyword evidence="3" id="KW-1185">Reference proteome</keyword>
<gene>
    <name evidence="2" type="ORF">HIJ39_02435</name>
</gene>
<dbReference type="SUPFAM" id="SSF54909">
    <property type="entry name" value="Dimeric alpha+beta barrel"/>
    <property type="match status" value="1"/>
</dbReference>
<dbReference type="InterPro" id="IPR050404">
    <property type="entry name" value="Heme-degrading_MO"/>
</dbReference>
<dbReference type="InterPro" id="IPR007138">
    <property type="entry name" value="ABM_dom"/>
</dbReference>
<dbReference type="Pfam" id="PF03992">
    <property type="entry name" value="ABM"/>
    <property type="match status" value="1"/>
</dbReference>
<feature type="domain" description="ABM" evidence="1">
    <location>
        <begin position="1"/>
        <end position="89"/>
    </location>
</feature>
<dbReference type="EMBL" id="JABBVZ010000005">
    <property type="protein sequence ID" value="NMP21218.1"/>
    <property type="molecule type" value="Genomic_DNA"/>
</dbReference>
<evidence type="ECO:0000259" key="1">
    <source>
        <dbReference type="PROSITE" id="PS51725"/>
    </source>
</evidence>
<dbReference type="GO" id="GO:0004497">
    <property type="term" value="F:monooxygenase activity"/>
    <property type="evidence" value="ECO:0007669"/>
    <property type="project" value="UniProtKB-KW"/>
</dbReference>